<evidence type="ECO:0000313" key="2">
    <source>
        <dbReference type="EMBL" id="CAD2222494.1"/>
    </source>
</evidence>
<proteinExistence type="predicted"/>
<sequence>MSEEPVKPEDLPREVRLQEYKELLERLEDLVSIYNDADTIDEEGEEVMREAEEQLVRYATLLNAEEHVSLTPDVVFSPDKTKVHIKTDVEYEVNYDGDRWYSCVVCEIVEPVINTDRRQYSVRILGYPDVAECVFYEGLRQWKSSSSAEYIKSGSTCHAVHPTSFLYEPATIVRLNIEGHVSVVFGEGEEPVSVPLSHIIASNQRFYPQLKKVKHAASMTPEEREQLRKERLERKRERIDEKKQMKADLIAQDANDWQSMMSDLGMTKKRKKF</sequence>
<accession>S9U8I9</accession>
<feature type="coiled-coil region" evidence="1">
    <location>
        <begin position="222"/>
        <end position="252"/>
    </location>
</feature>
<name>S9U8I9_9TRYP</name>
<dbReference type="AlphaFoldDB" id="S9U8I9"/>
<keyword evidence="3" id="KW-1185">Reference proteome</keyword>
<organism evidence="2 3">
    <name type="scientific">Angomonas deanei</name>
    <dbReference type="NCBI Taxonomy" id="59799"/>
    <lineage>
        <taxon>Eukaryota</taxon>
        <taxon>Discoba</taxon>
        <taxon>Euglenozoa</taxon>
        <taxon>Kinetoplastea</taxon>
        <taxon>Metakinetoplastina</taxon>
        <taxon>Trypanosomatida</taxon>
        <taxon>Trypanosomatidae</taxon>
        <taxon>Strigomonadinae</taxon>
        <taxon>Angomonas</taxon>
    </lineage>
</organism>
<gene>
    <name evidence="2" type="ORF">ADEAN_001003800</name>
</gene>
<evidence type="ECO:0000313" key="3">
    <source>
        <dbReference type="Proteomes" id="UP000515908"/>
    </source>
</evidence>
<dbReference type="VEuPathDB" id="TriTrypDB:ADEAN_001003800"/>
<evidence type="ECO:0000256" key="1">
    <source>
        <dbReference type="SAM" id="Coils"/>
    </source>
</evidence>
<keyword evidence="1" id="KW-0175">Coiled coil</keyword>
<dbReference type="Proteomes" id="UP000515908">
    <property type="component" value="Chromosome 26"/>
</dbReference>
<dbReference type="EMBL" id="LR877170">
    <property type="protein sequence ID" value="CAD2222494.1"/>
    <property type="molecule type" value="Genomic_DNA"/>
</dbReference>
<reference evidence="2 3" key="1">
    <citation type="submission" date="2020-08" db="EMBL/GenBank/DDBJ databases">
        <authorList>
            <person name="Newling K."/>
            <person name="Davey J."/>
            <person name="Forrester S."/>
        </authorList>
    </citation>
    <scope>NUCLEOTIDE SEQUENCE [LARGE SCALE GENOMIC DNA]</scope>
    <source>
        <strain evidence="3">Crithidia deanei Carvalho (ATCC PRA-265)</strain>
    </source>
</reference>
<dbReference type="OrthoDB" id="245401at2759"/>
<protein>
    <submittedName>
        <fullName evidence="2">Uncharacterized protein</fullName>
    </submittedName>
</protein>